<dbReference type="SMART" id="SM00287">
    <property type="entry name" value="SH3b"/>
    <property type="match status" value="1"/>
</dbReference>
<dbReference type="RefSeq" id="WP_289384671.1">
    <property type="nucleotide sequence ID" value="NZ_JAUCBM010000001.1"/>
</dbReference>
<comment type="caution">
    <text evidence="3">The sequence shown here is derived from an EMBL/GenBank/DDBJ whole genome shotgun (WGS) entry which is preliminary data.</text>
</comment>
<dbReference type="Proteomes" id="UP001597263">
    <property type="component" value="Unassembled WGS sequence"/>
</dbReference>
<dbReference type="Pfam" id="PF08239">
    <property type="entry name" value="SH3_3"/>
    <property type="match status" value="1"/>
</dbReference>
<feature type="signal peptide" evidence="1">
    <location>
        <begin position="1"/>
        <end position="33"/>
    </location>
</feature>
<dbReference type="EMBL" id="JBHTMA010000040">
    <property type="protein sequence ID" value="MFD1228225.1"/>
    <property type="molecule type" value="Genomic_DNA"/>
</dbReference>
<dbReference type="Gene3D" id="2.30.30.40">
    <property type="entry name" value="SH3 Domains"/>
    <property type="match status" value="1"/>
</dbReference>
<feature type="chain" id="PRO_5047030207" evidence="1">
    <location>
        <begin position="34"/>
        <end position="190"/>
    </location>
</feature>
<evidence type="ECO:0000313" key="3">
    <source>
        <dbReference type="EMBL" id="MFD1228225.1"/>
    </source>
</evidence>
<accession>A0ABW3V8T3</accession>
<keyword evidence="1" id="KW-0732">Signal</keyword>
<keyword evidence="4" id="KW-1185">Reference proteome</keyword>
<evidence type="ECO:0000313" key="4">
    <source>
        <dbReference type="Proteomes" id="UP001597263"/>
    </source>
</evidence>
<dbReference type="InterPro" id="IPR003646">
    <property type="entry name" value="SH3-like_bac-type"/>
</dbReference>
<evidence type="ECO:0000259" key="2">
    <source>
        <dbReference type="PROSITE" id="PS51781"/>
    </source>
</evidence>
<proteinExistence type="predicted"/>
<name>A0ABW3V8T3_9HYPH</name>
<evidence type="ECO:0000256" key="1">
    <source>
        <dbReference type="SAM" id="SignalP"/>
    </source>
</evidence>
<dbReference type="PROSITE" id="PS51781">
    <property type="entry name" value="SH3B"/>
    <property type="match status" value="1"/>
</dbReference>
<reference evidence="4" key="1">
    <citation type="journal article" date="2019" name="Int. J. Syst. Evol. Microbiol.">
        <title>The Global Catalogue of Microorganisms (GCM) 10K type strain sequencing project: providing services to taxonomists for standard genome sequencing and annotation.</title>
        <authorList>
            <consortium name="The Broad Institute Genomics Platform"/>
            <consortium name="The Broad Institute Genome Sequencing Center for Infectious Disease"/>
            <person name="Wu L."/>
            <person name="Ma J."/>
        </authorList>
    </citation>
    <scope>NUCLEOTIDE SEQUENCE [LARGE SCALE GENOMIC DNA]</scope>
    <source>
        <strain evidence="4">CCUG 49584</strain>
    </source>
</reference>
<protein>
    <submittedName>
        <fullName evidence="3">SH3 domain-containing protein</fullName>
    </submittedName>
</protein>
<feature type="domain" description="SH3b" evidence="2">
    <location>
        <begin position="33"/>
        <end position="94"/>
    </location>
</feature>
<sequence length="190" mass="21839">MKIIHFDKLFKNKMMTVLLSGLMVLVASYVAQAQTASVSGSVNLRQGPGANYLRISTLPRGASVHIDYCRGGWCQVRSSWGIGWVSSRYLLQGYNSAPAYSQSYPVQPQVTFGLNIGSGFYDDGGYYDSYYRPYYRPYDRPWYRPGYRSGFRPGYRPYGPRYNPRPYGREGWNPRWGVGPAHFPDVRRRR</sequence>
<organism evidence="3 4">
    <name type="scientific">Pseudochrobactrum kiredjianiae</name>
    <dbReference type="NCBI Taxonomy" id="386305"/>
    <lineage>
        <taxon>Bacteria</taxon>
        <taxon>Pseudomonadati</taxon>
        <taxon>Pseudomonadota</taxon>
        <taxon>Alphaproteobacteria</taxon>
        <taxon>Hyphomicrobiales</taxon>
        <taxon>Brucellaceae</taxon>
        <taxon>Pseudochrobactrum</taxon>
    </lineage>
</organism>
<gene>
    <name evidence="3" type="ORF">ACFQ35_13865</name>
</gene>